<proteinExistence type="predicted"/>
<dbReference type="PANTHER" id="PTHR31600">
    <property type="entry name" value="TINY MACROCYSTS PROTEIN B-RELATED"/>
    <property type="match status" value="1"/>
</dbReference>
<evidence type="ECO:0000313" key="5">
    <source>
        <dbReference type="Proteomes" id="UP000290189"/>
    </source>
</evidence>
<name>A0A3P3Y0I8_PLABS</name>
<evidence type="ECO:0000313" key="4">
    <source>
        <dbReference type="EMBL" id="SPQ93649.1"/>
    </source>
</evidence>
<evidence type="ECO:0000259" key="3">
    <source>
        <dbReference type="Pfam" id="PF25474"/>
    </source>
</evidence>
<geneLocation type="mitochondrion" evidence="4"/>
<dbReference type="PANTHER" id="PTHR31600:SF2">
    <property type="entry name" value="GAMETE ENRICHED GENE 10 PROTEIN-RELATED"/>
    <property type="match status" value="1"/>
</dbReference>
<dbReference type="InterPro" id="IPR057352">
    <property type="entry name" value="TPR_TmcB/C"/>
</dbReference>
<keyword evidence="2" id="KW-0472">Membrane</keyword>
<sequence>MEHRTDNDDDFEVTLYNGASAIAGMDIDGGLMPRWYYRWMAWLKQGFITALYVMSKTTQHSDWTNIVVEVVEAFQMMALVLPSQSSMPFDLDPSIELWAQFVSLFTLTEDLIGLVGGESAIFFCLAVIIASLVNGIYVGYAWQTGKFKHLWSIVSLRTIAGALVTYLYIPVLMTLVSGLDCIVKPTTLSPAACGVLSVVTVIAGVAYISVSLFVAATFFDADPAADSPVTRPHAQLDQLRLAIKTALVLLSDVIWHKSWASQAEVKWFWVIFTLLCTVPPTYLSIEYQPFYRPHANEVGAVLSALTAWCVCAGTGARLIVPESTSVTVLFFVGFVLLIPITLMLVRLRRLALDQVSIERCRNVFEVELCCRPKDARNPTQEELDAIPLKFAAAHERFPRSAFLYMFQSVFLLSIRHSPLLARRALLQAELCHPSMSQAFYIFKQKHRLRENVESTPGASKGIVAFASMQKYMQDACSCDMQSCKTLVAFWNELDRPEPDMAKLIPIADELAAVTKKAQESYQQLLKHSPNNTKVLDLFGGFQITVLNDADSADRTYRKAERAVNMQRRAADEFDESTPTVIIAACDDPDQGVHQGTVLDVNEQAATLFGRALIGSDQSELLLPPLSIVLPSACDRYLDEGSEHLFNRPIQAFVRDTRRDMVSVTVTLRPFSQDGLMFVIYASIRPARTTRHLILADPVTGVVSAMTTGAGVLMRIDDKNEAITTDDLIQNYSDERDVFVKPGWHPTSMNTREALDDPGAIDVHVEELTLGDVTFDVIDIVVSKPSTSAIDDDVLIGTSTRLQAVPNDRRATIANASPKSAISSPARSPGVQDTTDPGALINPSRAGVQLSPILSETAIRSDLYRASSSLGNADAAIFSDLSTFSDDLVSKYEQPTVALTYLVQTRNATYGTLTRMCGTNDAASAFSTAAAQAAAMPLSEFTSGNDIVFFILANSVDTLPSSLFSTLVSTSAILATESQARLTSFDALGVGIAVMALMLLSASVATVTPILQRIESSKRETLGFLTDLPSASIAAIRDGIIDRLEVVHGCTELSLREAREGARQSANSRKKSSVGKSGGLPKRIRGRNWALLARIATIVVIALVYCSVIGAEISTAVAVAQRLPSHGMLAGQRRYSAMKVALLLHLEATAMSIQTGAGAFDISDQVQSSLSLFESSEDTLIYGNPSSNVPGVLTGTGSHSTADVNAQFDLMMQDACPWFNDGYNLTERDCRLFQNGLLAHGLHRAHRDFVQVVVGLISTVGARIDNAVLAPAPASSGAWTRMTPEQLSSTASNGALGDLMNLWYLHLDHLEMASQNLYLSVGGTILRSLLTVEAVSLIVFIVLVAIQYRFVVCPLVAHLDSERQRTRMLLMLVPDDRLAALSREEDALARFERLYH</sequence>
<feature type="region of interest" description="Disordered" evidence="1">
    <location>
        <begin position="813"/>
        <end position="841"/>
    </location>
</feature>
<dbReference type="EMBL" id="OVEO01000001">
    <property type="protein sequence ID" value="SPQ93649.1"/>
    <property type="molecule type" value="Genomic_DNA"/>
</dbReference>
<feature type="transmembrane region" description="Helical" evidence="2">
    <location>
        <begin position="986"/>
        <end position="1010"/>
    </location>
</feature>
<protein>
    <recommendedName>
        <fullName evidence="3">TmcB/TmcC TPR repeats domain-containing protein</fullName>
    </recommendedName>
</protein>
<evidence type="ECO:0000256" key="2">
    <source>
        <dbReference type="SAM" id="Phobius"/>
    </source>
</evidence>
<feature type="domain" description="TmcB/TmcC TPR repeats" evidence="3">
    <location>
        <begin position="454"/>
        <end position="567"/>
    </location>
</feature>
<dbReference type="Proteomes" id="UP000290189">
    <property type="component" value="Unassembled WGS sequence"/>
</dbReference>
<feature type="transmembrane region" description="Helical" evidence="2">
    <location>
        <begin position="1090"/>
        <end position="1110"/>
    </location>
</feature>
<gene>
    <name evidence="4" type="ORF">PLBR_LOCUS864</name>
</gene>
<feature type="transmembrane region" description="Helical" evidence="2">
    <location>
        <begin position="267"/>
        <end position="285"/>
    </location>
</feature>
<feature type="transmembrane region" description="Helical" evidence="2">
    <location>
        <begin position="297"/>
        <end position="320"/>
    </location>
</feature>
<organism evidence="4 5">
    <name type="scientific">Plasmodiophora brassicae</name>
    <name type="common">Clubroot disease agent</name>
    <dbReference type="NCBI Taxonomy" id="37360"/>
    <lineage>
        <taxon>Eukaryota</taxon>
        <taxon>Sar</taxon>
        <taxon>Rhizaria</taxon>
        <taxon>Endomyxa</taxon>
        <taxon>Phytomyxea</taxon>
        <taxon>Plasmodiophorida</taxon>
        <taxon>Plasmodiophoridae</taxon>
        <taxon>Plasmodiophora</taxon>
    </lineage>
</organism>
<dbReference type="Pfam" id="PF25474">
    <property type="entry name" value="TPR_TmcB"/>
    <property type="match status" value="1"/>
</dbReference>
<keyword evidence="2" id="KW-1133">Transmembrane helix</keyword>
<keyword evidence="2" id="KW-0812">Transmembrane</keyword>
<feature type="compositionally biased region" description="Polar residues" evidence="1">
    <location>
        <begin position="813"/>
        <end position="834"/>
    </location>
</feature>
<reference evidence="4 5" key="1">
    <citation type="submission" date="2018-03" db="EMBL/GenBank/DDBJ databases">
        <authorList>
            <person name="Fogelqvist J."/>
        </authorList>
    </citation>
    <scope>NUCLEOTIDE SEQUENCE [LARGE SCALE GENOMIC DNA]</scope>
</reference>
<feature type="transmembrane region" description="Helical" evidence="2">
    <location>
        <begin position="326"/>
        <end position="345"/>
    </location>
</feature>
<feature type="transmembrane region" description="Helical" evidence="2">
    <location>
        <begin position="120"/>
        <end position="142"/>
    </location>
</feature>
<keyword evidence="4" id="KW-0496">Mitochondrion</keyword>
<feature type="transmembrane region" description="Helical" evidence="2">
    <location>
        <begin position="195"/>
        <end position="219"/>
    </location>
</feature>
<evidence type="ECO:0000256" key="1">
    <source>
        <dbReference type="SAM" id="MobiDB-lite"/>
    </source>
</evidence>
<feature type="transmembrane region" description="Helical" evidence="2">
    <location>
        <begin position="154"/>
        <end position="175"/>
    </location>
</feature>
<feature type="transmembrane region" description="Helical" evidence="2">
    <location>
        <begin position="35"/>
        <end position="54"/>
    </location>
</feature>
<feature type="transmembrane region" description="Helical" evidence="2">
    <location>
        <begin position="1333"/>
        <end position="1358"/>
    </location>
</feature>
<accession>A0A3P3Y0I8</accession>
<dbReference type="InterPro" id="IPR052994">
    <property type="entry name" value="Tiny_macrocysts_regulators"/>
</dbReference>